<accession>A0A6A6FYW7</accession>
<gene>
    <name evidence="1" type="ORF">BDZ85DRAFT_80697</name>
</gene>
<dbReference type="AlphaFoldDB" id="A0A6A6FYW7"/>
<reference evidence="2" key="1">
    <citation type="journal article" date="2020" name="Stud. Mycol.">
        <title>101 Dothideomycetes genomes: A test case for predicting lifestyles and emergence of pathogens.</title>
        <authorList>
            <person name="Haridas S."/>
            <person name="Albert R."/>
            <person name="Binder M."/>
            <person name="Bloem J."/>
            <person name="LaButti K."/>
            <person name="Salamov A."/>
            <person name="Andreopoulos B."/>
            <person name="Baker S."/>
            <person name="Barry K."/>
            <person name="Bills G."/>
            <person name="Bluhm B."/>
            <person name="Cannon C."/>
            <person name="Castanera R."/>
            <person name="Culley D."/>
            <person name="Daum C."/>
            <person name="Ezra D."/>
            <person name="Gonzalez J."/>
            <person name="Henrissat B."/>
            <person name="Kuo A."/>
            <person name="Liang C."/>
            <person name="Lipzen A."/>
            <person name="Lutzoni F."/>
            <person name="Magnuson J."/>
            <person name="Mondo S."/>
            <person name="Nolan M."/>
            <person name="Ohm R."/>
            <person name="Pangilinan J."/>
            <person name="Park H.-J."/>
            <person name="Ramirez L."/>
            <person name="Alfaro M."/>
            <person name="Sun H."/>
            <person name="Tritt A."/>
            <person name="Yoshinaga Y."/>
            <person name="Zwiers L.-H."/>
            <person name="Turgeon B."/>
            <person name="Goodwin S."/>
            <person name="Spatafora J."/>
            <person name="Crous P."/>
            <person name="Grigoriev I."/>
        </authorList>
    </citation>
    <scope>NUCLEOTIDE SEQUENCE [LARGE SCALE GENOMIC DNA]</scope>
    <source>
        <strain evidence="2">CECT 20119</strain>
    </source>
</reference>
<keyword evidence="2" id="KW-1185">Reference proteome</keyword>
<evidence type="ECO:0000313" key="1">
    <source>
        <dbReference type="EMBL" id="KAF2218589.1"/>
    </source>
</evidence>
<protein>
    <submittedName>
        <fullName evidence="1">Uncharacterized protein</fullName>
    </submittedName>
</protein>
<name>A0A6A6FYW7_9PEZI</name>
<sequence length="132" mass="14198">MMCMLLVVGQVVAGSIAWATAVVRCLLNPSWVYISAPTIELLSYPPVDAKIVNRASRAVATPTRSECDCGEQLLNRFCRKKVCSCRSAAAWESESPCTCEDGDPGEVLTENVLVPSVPLCVDPSPHDNGLFV</sequence>
<organism evidence="1 2">
    <name type="scientific">Elsinoe ampelina</name>
    <dbReference type="NCBI Taxonomy" id="302913"/>
    <lineage>
        <taxon>Eukaryota</taxon>
        <taxon>Fungi</taxon>
        <taxon>Dikarya</taxon>
        <taxon>Ascomycota</taxon>
        <taxon>Pezizomycotina</taxon>
        <taxon>Dothideomycetes</taxon>
        <taxon>Dothideomycetidae</taxon>
        <taxon>Myriangiales</taxon>
        <taxon>Elsinoaceae</taxon>
        <taxon>Elsinoe</taxon>
    </lineage>
</organism>
<dbReference type="EMBL" id="ML992536">
    <property type="protein sequence ID" value="KAF2218589.1"/>
    <property type="molecule type" value="Genomic_DNA"/>
</dbReference>
<proteinExistence type="predicted"/>
<evidence type="ECO:0000313" key="2">
    <source>
        <dbReference type="Proteomes" id="UP000799538"/>
    </source>
</evidence>
<dbReference type="Proteomes" id="UP000799538">
    <property type="component" value="Unassembled WGS sequence"/>
</dbReference>